<protein>
    <submittedName>
        <fullName evidence="1">Alpha/beta fold hydrolase</fullName>
    </submittedName>
</protein>
<dbReference type="Gene3D" id="3.40.50.1820">
    <property type="entry name" value="alpha/beta hydrolase"/>
    <property type="match status" value="1"/>
</dbReference>
<keyword evidence="2" id="KW-1185">Reference proteome</keyword>
<organism evidence="1 2">
    <name type="scientific">Massilia cellulosiltytica</name>
    <dbReference type="NCBI Taxonomy" id="2683234"/>
    <lineage>
        <taxon>Bacteria</taxon>
        <taxon>Pseudomonadati</taxon>
        <taxon>Pseudomonadota</taxon>
        <taxon>Betaproteobacteria</taxon>
        <taxon>Burkholderiales</taxon>
        <taxon>Oxalobacteraceae</taxon>
        <taxon>Telluria group</taxon>
        <taxon>Massilia</taxon>
    </lineage>
</organism>
<keyword evidence="1" id="KW-0378">Hydrolase</keyword>
<dbReference type="InterPro" id="IPR010662">
    <property type="entry name" value="RBBP9/YdeN"/>
</dbReference>
<dbReference type="AlphaFoldDB" id="A0A7X3K9Y6"/>
<dbReference type="RefSeq" id="WP_056137224.1">
    <property type="nucleotide sequence ID" value="NZ_WSES01000007.1"/>
</dbReference>
<dbReference type="SUPFAM" id="SSF53474">
    <property type="entry name" value="alpha/beta-Hydrolases"/>
    <property type="match status" value="1"/>
</dbReference>
<dbReference type="InterPro" id="IPR029058">
    <property type="entry name" value="AB_hydrolase_fold"/>
</dbReference>
<accession>A0A7X3K9Y6</accession>
<gene>
    <name evidence="1" type="ORF">GPY61_23115</name>
</gene>
<proteinExistence type="predicted"/>
<evidence type="ECO:0000313" key="2">
    <source>
        <dbReference type="Proteomes" id="UP000443353"/>
    </source>
</evidence>
<dbReference type="GO" id="GO:0016787">
    <property type="term" value="F:hydrolase activity"/>
    <property type="evidence" value="ECO:0007669"/>
    <property type="project" value="UniProtKB-KW"/>
</dbReference>
<comment type="caution">
    <text evidence="1">The sequence shown here is derived from an EMBL/GenBank/DDBJ whole genome shotgun (WGS) entry which is preliminary data.</text>
</comment>
<dbReference type="EMBL" id="WSES01000007">
    <property type="protein sequence ID" value="MVW62825.1"/>
    <property type="molecule type" value="Genomic_DNA"/>
</dbReference>
<sequence>MKCDILTLAGLWNSGPQHWQTHWERKYPAWTRVPHRDWNNPDRDEWVAELDAAIAECEGRPILVAHSLACMLVAQWAQSGSKLKIAGAFLVAPSDVEAASYPIDANGFRPIPLAKLPFPSIVVASSNDEYVAPDRARMFALAWGSKLVEIGPAGHINGGSGYGPWPEGEAMLDEFCRDLNP</sequence>
<name>A0A7X3K9Y6_9BURK</name>
<evidence type="ECO:0000313" key="1">
    <source>
        <dbReference type="EMBL" id="MVW62825.1"/>
    </source>
</evidence>
<dbReference type="Pfam" id="PF06821">
    <property type="entry name" value="Ser_hydrolase"/>
    <property type="match status" value="1"/>
</dbReference>
<dbReference type="Proteomes" id="UP000443353">
    <property type="component" value="Unassembled WGS sequence"/>
</dbReference>
<reference evidence="1 2" key="1">
    <citation type="submission" date="2019-12" db="EMBL/GenBank/DDBJ databases">
        <authorList>
            <person name="Li C."/>
            <person name="Zhao J."/>
        </authorList>
    </citation>
    <scope>NUCLEOTIDE SEQUENCE [LARGE SCALE GENOMIC DNA]</scope>
    <source>
        <strain evidence="1 2">NEAU-DD11</strain>
    </source>
</reference>